<sequence length="212" mass="23527">MIALGLPYGELSVLAIGAHPDDIEIACGGTLLTLADRGKVRATFATMTGEPARKAEAMAAAQAFVPGARSLFWDLPDGRLPAHWSDVKEALESLGSELRPDLILSPSRDDSHQDHRLVAELIPTVWRDTLVLEYEIPKWDGDLGSVSTYVPVGDEMAHRKVELLTKHYASQIGRDWWDDEMFLGLMRLRGVECRHRYAEGFVVRKVALDVGH</sequence>
<dbReference type="InterPro" id="IPR003737">
    <property type="entry name" value="GlcNAc_PI_deacetylase-related"/>
</dbReference>
<keyword evidence="1" id="KW-0862">Zinc</keyword>
<dbReference type="SUPFAM" id="SSF102588">
    <property type="entry name" value="LmbE-like"/>
    <property type="match status" value="1"/>
</dbReference>
<accession>A0A4P6EZX0</accession>
<dbReference type="AlphaFoldDB" id="A0A4P6EZX0"/>
<organism evidence="2 3">
    <name type="scientific">Xylanimonas protaetiae</name>
    <dbReference type="NCBI Taxonomy" id="2509457"/>
    <lineage>
        <taxon>Bacteria</taxon>
        <taxon>Bacillati</taxon>
        <taxon>Actinomycetota</taxon>
        <taxon>Actinomycetes</taxon>
        <taxon>Micrococcales</taxon>
        <taxon>Promicromonosporaceae</taxon>
        <taxon>Xylanimonas</taxon>
    </lineage>
</organism>
<dbReference type="EMBL" id="CP035493">
    <property type="protein sequence ID" value="QAY69020.1"/>
    <property type="molecule type" value="Genomic_DNA"/>
</dbReference>
<dbReference type="GO" id="GO:0016137">
    <property type="term" value="P:glycoside metabolic process"/>
    <property type="evidence" value="ECO:0007669"/>
    <property type="project" value="UniProtKB-ARBA"/>
</dbReference>
<protein>
    <submittedName>
        <fullName evidence="2">PIG-L family deacetylase</fullName>
    </submittedName>
</protein>
<name>A0A4P6EZX0_9MICO</name>
<dbReference type="Pfam" id="PF02585">
    <property type="entry name" value="PIG-L"/>
    <property type="match status" value="1"/>
</dbReference>
<gene>
    <name evidence="2" type="ORF">ET471_02310</name>
</gene>
<dbReference type="RefSeq" id="WP_129186421.1">
    <property type="nucleotide sequence ID" value="NZ_CP035493.1"/>
</dbReference>
<proteinExistence type="predicted"/>
<dbReference type="Proteomes" id="UP000292118">
    <property type="component" value="Chromosome"/>
</dbReference>
<dbReference type="OrthoDB" id="3514174at2"/>
<dbReference type="KEGG" id="xya:ET471_02310"/>
<dbReference type="PANTHER" id="PTHR12993:SF30">
    <property type="entry name" value="N-ACETYL-ALPHA-D-GLUCOSAMINYL L-MALATE DEACETYLASE 1"/>
    <property type="match status" value="1"/>
</dbReference>
<reference evidence="2 3" key="1">
    <citation type="submission" date="2019-01" db="EMBL/GenBank/DDBJ databases">
        <title>Genome sequencing of strain FW10M-9.</title>
        <authorList>
            <person name="Heo J."/>
            <person name="Kim S.-J."/>
            <person name="Kim J.-S."/>
            <person name="Hong S.-B."/>
            <person name="Kwon S.-W."/>
        </authorList>
    </citation>
    <scope>NUCLEOTIDE SEQUENCE [LARGE SCALE GENOMIC DNA]</scope>
    <source>
        <strain evidence="2 3">FW10M-9</strain>
    </source>
</reference>
<keyword evidence="3" id="KW-1185">Reference proteome</keyword>
<dbReference type="PANTHER" id="PTHR12993">
    <property type="entry name" value="N-ACETYLGLUCOSAMINYL-PHOSPHATIDYLINOSITOL DE-N-ACETYLASE-RELATED"/>
    <property type="match status" value="1"/>
</dbReference>
<dbReference type="InterPro" id="IPR024078">
    <property type="entry name" value="LmbE-like_dom_sf"/>
</dbReference>
<evidence type="ECO:0000256" key="1">
    <source>
        <dbReference type="ARBA" id="ARBA00022833"/>
    </source>
</evidence>
<dbReference type="Gene3D" id="3.40.50.10320">
    <property type="entry name" value="LmbE-like"/>
    <property type="match status" value="1"/>
</dbReference>
<evidence type="ECO:0000313" key="2">
    <source>
        <dbReference type="EMBL" id="QAY69020.1"/>
    </source>
</evidence>
<evidence type="ECO:0000313" key="3">
    <source>
        <dbReference type="Proteomes" id="UP000292118"/>
    </source>
</evidence>
<dbReference type="GO" id="GO:0016811">
    <property type="term" value="F:hydrolase activity, acting on carbon-nitrogen (but not peptide) bonds, in linear amides"/>
    <property type="evidence" value="ECO:0007669"/>
    <property type="project" value="TreeGrafter"/>
</dbReference>